<evidence type="ECO:0000313" key="12">
    <source>
        <dbReference type="Proteomes" id="UP000789524"/>
    </source>
</evidence>
<dbReference type="InterPro" id="IPR018097">
    <property type="entry name" value="EGF_Ca-bd_CS"/>
</dbReference>
<feature type="domain" description="EGF-like" evidence="10">
    <location>
        <begin position="804"/>
        <end position="840"/>
    </location>
</feature>
<comment type="caution">
    <text evidence="6">Lacks conserved residue(s) required for the propagation of feature annotation.</text>
</comment>
<dbReference type="OrthoDB" id="283575at2759"/>
<feature type="disulfide bond" evidence="6">
    <location>
        <begin position="209"/>
        <end position="218"/>
    </location>
</feature>
<evidence type="ECO:0000256" key="2">
    <source>
        <dbReference type="ARBA" id="ARBA00022729"/>
    </source>
</evidence>
<dbReference type="PROSITE" id="PS51257">
    <property type="entry name" value="PROKAR_LIPOPROTEIN"/>
    <property type="match status" value="1"/>
</dbReference>
<feature type="domain" description="EGF-like" evidence="10">
    <location>
        <begin position="103"/>
        <end position="139"/>
    </location>
</feature>
<feature type="compositionally biased region" description="Polar residues" evidence="7">
    <location>
        <begin position="446"/>
        <end position="467"/>
    </location>
</feature>
<dbReference type="EMBL" id="CAKASE010000058">
    <property type="protein sequence ID" value="CAG9567385.1"/>
    <property type="molecule type" value="Genomic_DNA"/>
</dbReference>
<evidence type="ECO:0000256" key="1">
    <source>
        <dbReference type="ARBA" id="ARBA00022536"/>
    </source>
</evidence>
<dbReference type="InterPro" id="IPR051830">
    <property type="entry name" value="NOTCH_homolog"/>
</dbReference>
<dbReference type="SUPFAM" id="SSF57196">
    <property type="entry name" value="EGF/Laminin"/>
    <property type="match status" value="6"/>
</dbReference>
<keyword evidence="4 6" id="KW-1015">Disulfide bond</keyword>
<keyword evidence="3" id="KW-0677">Repeat</keyword>
<evidence type="ECO:0000256" key="6">
    <source>
        <dbReference type="PROSITE-ProRule" id="PRU00076"/>
    </source>
</evidence>
<feature type="chain" id="PRO_5035312915" evidence="8">
    <location>
        <begin position="26"/>
        <end position="1519"/>
    </location>
</feature>
<dbReference type="PROSITE" id="PS01187">
    <property type="entry name" value="EGF_CA"/>
    <property type="match status" value="3"/>
</dbReference>
<feature type="disulfide bond" evidence="6">
    <location>
        <begin position="830"/>
        <end position="839"/>
    </location>
</feature>
<feature type="domain" description="EGF-like" evidence="10">
    <location>
        <begin position="65"/>
        <end position="101"/>
    </location>
</feature>
<dbReference type="InterPro" id="IPR009030">
    <property type="entry name" value="Growth_fac_rcpt_cys_sf"/>
</dbReference>
<comment type="caution">
    <text evidence="11">The sequence shown here is derived from an EMBL/GenBank/DDBJ whole genome shotgun (WGS) entry which is preliminary data.</text>
</comment>
<evidence type="ECO:0000256" key="7">
    <source>
        <dbReference type="SAM" id="MobiDB-lite"/>
    </source>
</evidence>
<feature type="disulfide bond" evidence="6">
    <location>
        <begin position="53"/>
        <end position="62"/>
    </location>
</feature>
<dbReference type="SUPFAM" id="SSF49899">
    <property type="entry name" value="Concanavalin A-like lectins/glucanases"/>
    <property type="match status" value="4"/>
</dbReference>
<feature type="disulfide bond" evidence="6">
    <location>
        <begin position="129"/>
        <end position="138"/>
    </location>
</feature>
<dbReference type="CDD" id="cd00110">
    <property type="entry name" value="LamG"/>
    <property type="match status" value="4"/>
</dbReference>
<keyword evidence="2 8" id="KW-0732">Signal</keyword>
<feature type="signal peptide" evidence="8">
    <location>
        <begin position="1"/>
        <end position="25"/>
    </location>
</feature>
<feature type="disulfide bond" evidence="6">
    <location>
        <begin position="286"/>
        <end position="295"/>
    </location>
</feature>
<feature type="disulfide bond" evidence="6">
    <location>
        <begin position="171"/>
        <end position="180"/>
    </location>
</feature>
<reference evidence="11" key="1">
    <citation type="submission" date="2021-09" db="EMBL/GenBank/DDBJ databases">
        <authorList>
            <person name="Martin H S."/>
        </authorList>
    </citation>
    <scope>NUCLEOTIDE SEQUENCE</scope>
</reference>
<dbReference type="PROSITE" id="PS50026">
    <property type="entry name" value="EGF_3"/>
    <property type="match status" value="11"/>
</dbReference>
<dbReference type="PANTHER" id="PTHR24033:SF224">
    <property type="entry name" value="C-TYPE LECTIN"/>
    <property type="match status" value="1"/>
</dbReference>
<feature type="domain" description="Laminin G" evidence="9">
    <location>
        <begin position="1110"/>
        <end position="1287"/>
    </location>
</feature>
<dbReference type="FunFam" id="2.10.25.10:FF:000061">
    <property type="entry name" value="Delta-like protein"/>
    <property type="match status" value="1"/>
</dbReference>
<feature type="disulfide bond" evidence="6">
    <location>
        <begin position="793"/>
        <end position="802"/>
    </location>
</feature>
<dbReference type="SMART" id="SM00282">
    <property type="entry name" value="LamG"/>
    <property type="match status" value="4"/>
</dbReference>
<dbReference type="SMART" id="SM00179">
    <property type="entry name" value="EGF_CA"/>
    <property type="match status" value="9"/>
</dbReference>
<evidence type="ECO:0000256" key="4">
    <source>
        <dbReference type="ARBA" id="ARBA00023157"/>
    </source>
</evidence>
<evidence type="ECO:0000259" key="10">
    <source>
        <dbReference type="PROSITE" id="PS50026"/>
    </source>
</evidence>
<dbReference type="GO" id="GO:0003008">
    <property type="term" value="P:system process"/>
    <property type="evidence" value="ECO:0007669"/>
    <property type="project" value="UniProtKB-ARBA"/>
</dbReference>
<dbReference type="PRINTS" id="PR00010">
    <property type="entry name" value="EGFBLOOD"/>
</dbReference>
<dbReference type="InterPro" id="IPR013320">
    <property type="entry name" value="ConA-like_dom_sf"/>
</dbReference>
<keyword evidence="12" id="KW-1185">Reference proteome</keyword>
<dbReference type="Pfam" id="PF00008">
    <property type="entry name" value="EGF"/>
    <property type="match status" value="6"/>
</dbReference>
<dbReference type="CDD" id="cd00054">
    <property type="entry name" value="EGF_CA"/>
    <property type="match status" value="8"/>
</dbReference>
<evidence type="ECO:0000259" key="9">
    <source>
        <dbReference type="PROSITE" id="PS50025"/>
    </source>
</evidence>
<dbReference type="InterPro" id="IPR000742">
    <property type="entry name" value="EGF"/>
</dbReference>
<evidence type="ECO:0000256" key="3">
    <source>
        <dbReference type="ARBA" id="ARBA00022737"/>
    </source>
</evidence>
<dbReference type="Pfam" id="PF02210">
    <property type="entry name" value="Laminin_G_2"/>
    <property type="match status" value="3"/>
</dbReference>
<evidence type="ECO:0000256" key="8">
    <source>
        <dbReference type="SAM" id="SignalP"/>
    </source>
</evidence>
<organism evidence="11 12">
    <name type="scientific">Danaus chrysippus</name>
    <name type="common">African queen</name>
    <dbReference type="NCBI Taxonomy" id="151541"/>
    <lineage>
        <taxon>Eukaryota</taxon>
        <taxon>Metazoa</taxon>
        <taxon>Ecdysozoa</taxon>
        <taxon>Arthropoda</taxon>
        <taxon>Hexapoda</taxon>
        <taxon>Insecta</taxon>
        <taxon>Pterygota</taxon>
        <taxon>Neoptera</taxon>
        <taxon>Endopterygota</taxon>
        <taxon>Lepidoptera</taxon>
        <taxon>Glossata</taxon>
        <taxon>Ditrysia</taxon>
        <taxon>Papilionoidea</taxon>
        <taxon>Nymphalidae</taxon>
        <taxon>Danainae</taxon>
        <taxon>Danaini</taxon>
        <taxon>Danaina</taxon>
        <taxon>Danaus</taxon>
        <taxon>Anosia</taxon>
    </lineage>
</organism>
<proteinExistence type="predicted"/>
<dbReference type="GO" id="GO:0048513">
    <property type="term" value="P:animal organ development"/>
    <property type="evidence" value="ECO:0007669"/>
    <property type="project" value="UniProtKB-ARBA"/>
</dbReference>
<feature type="domain" description="EGF-like" evidence="10">
    <location>
        <begin position="141"/>
        <end position="181"/>
    </location>
</feature>
<dbReference type="GO" id="GO:0030154">
    <property type="term" value="P:cell differentiation"/>
    <property type="evidence" value="ECO:0007669"/>
    <property type="project" value="UniProtKB-ARBA"/>
</dbReference>
<gene>
    <name evidence="11" type="ORF">DCHRY22_LOCUS7659</name>
</gene>
<feature type="domain" description="EGF-like" evidence="10">
    <location>
        <begin position="1029"/>
        <end position="1066"/>
    </location>
</feature>
<dbReference type="GO" id="GO:0005509">
    <property type="term" value="F:calcium ion binding"/>
    <property type="evidence" value="ECO:0007669"/>
    <property type="project" value="InterPro"/>
</dbReference>
<dbReference type="InterPro" id="IPR001791">
    <property type="entry name" value="Laminin_G"/>
</dbReference>
<dbReference type="FunFam" id="2.10.25.10:FF:000710">
    <property type="entry name" value="Blast:Protein eyes shut"/>
    <property type="match status" value="1"/>
</dbReference>
<feature type="disulfide bond" evidence="6">
    <location>
        <begin position="29"/>
        <end position="39"/>
    </location>
</feature>
<dbReference type="PROSITE" id="PS50025">
    <property type="entry name" value="LAM_G_DOMAIN"/>
    <property type="match status" value="4"/>
</dbReference>
<dbReference type="Gene3D" id="2.60.120.200">
    <property type="match status" value="4"/>
</dbReference>
<dbReference type="PROSITE" id="PS01186">
    <property type="entry name" value="EGF_2"/>
    <property type="match status" value="7"/>
</dbReference>
<dbReference type="SMART" id="SM00181">
    <property type="entry name" value="EGF"/>
    <property type="match status" value="13"/>
</dbReference>
<feature type="disulfide bond" evidence="6">
    <location>
        <begin position="247"/>
        <end position="256"/>
    </location>
</feature>
<dbReference type="Gene3D" id="2.10.25.10">
    <property type="entry name" value="Laminin"/>
    <property type="match status" value="10"/>
</dbReference>
<dbReference type="FunFam" id="2.10.25.10:FF:000321">
    <property type="entry name" value="Protein delta homolog 1"/>
    <property type="match status" value="1"/>
</dbReference>
<name>A0A8J2QPC6_9NEOP</name>
<feature type="disulfide bond" evidence="6">
    <location>
        <begin position="91"/>
        <end position="100"/>
    </location>
</feature>
<feature type="domain" description="EGF-like" evidence="10">
    <location>
        <begin position="183"/>
        <end position="219"/>
    </location>
</feature>
<dbReference type="Proteomes" id="UP000789524">
    <property type="component" value="Unassembled WGS sequence"/>
</dbReference>
<feature type="domain" description="EGF-like" evidence="10">
    <location>
        <begin position="259"/>
        <end position="296"/>
    </location>
</feature>
<feature type="domain" description="EGF-like" evidence="10">
    <location>
        <begin position="767"/>
        <end position="803"/>
    </location>
</feature>
<accession>A0A8J2QPC6</accession>
<evidence type="ECO:0000256" key="5">
    <source>
        <dbReference type="ARBA" id="ARBA00023180"/>
    </source>
</evidence>
<evidence type="ECO:0000313" key="11">
    <source>
        <dbReference type="EMBL" id="CAG9567385.1"/>
    </source>
</evidence>
<dbReference type="InterPro" id="IPR001881">
    <property type="entry name" value="EGF-like_Ca-bd_dom"/>
</dbReference>
<feature type="region of interest" description="Disordered" evidence="7">
    <location>
        <begin position="440"/>
        <end position="467"/>
    </location>
</feature>
<feature type="disulfide bond" evidence="6">
    <location>
        <begin position="34"/>
        <end position="51"/>
    </location>
</feature>
<dbReference type="FunFam" id="2.10.25.10:FF:000472">
    <property type="entry name" value="Uncharacterized protein, isoform A"/>
    <property type="match status" value="1"/>
</dbReference>
<feature type="domain" description="EGF-like" evidence="10">
    <location>
        <begin position="221"/>
        <end position="257"/>
    </location>
</feature>
<dbReference type="GO" id="GO:0009653">
    <property type="term" value="P:anatomical structure morphogenesis"/>
    <property type="evidence" value="ECO:0007669"/>
    <property type="project" value="UniProtKB-ARBA"/>
</dbReference>
<feature type="domain" description="EGF-like" evidence="10">
    <location>
        <begin position="25"/>
        <end position="63"/>
    </location>
</feature>
<feature type="domain" description="EGF-like" evidence="10">
    <location>
        <begin position="554"/>
        <end position="590"/>
    </location>
</feature>
<feature type="disulfide bond" evidence="6">
    <location>
        <begin position="580"/>
        <end position="589"/>
    </location>
</feature>
<dbReference type="FunFam" id="2.10.25.10:FF:000434">
    <property type="entry name" value="Predicted protein"/>
    <property type="match status" value="1"/>
</dbReference>
<feature type="disulfide bond" evidence="6">
    <location>
        <begin position="1056"/>
        <end position="1065"/>
    </location>
</feature>
<protein>
    <submittedName>
        <fullName evidence="11">(African queen) hypothetical protein</fullName>
    </submittedName>
</protein>
<dbReference type="PROSITE" id="PS00022">
    <property type="entry name" value="EGF_1"/>
    <property type="match status" value="12"/>
</dbReference>
<feature type="domain" description="Laminin G" evidence="9">
    <location>
        <begin position="850"/>
        <end position="1038"/>
    </location>
</feature>
<dbReference type="PANTHER" id="PTHR24033">
    <property type="entry name" value="EGF-LIKE DOMAIN-CONTAINING PROTEIN"/>
    <property type="match status" value="1"/>
</dbReference>
<feature type="domain" description="Laminin G" evidence="9">
    <location>
        <begin position="1323"/>
        <end position="1511"/>
    </location>
</feature>
<dbReference type="InterPro" id="IPR000152">
    <property type="entry name" value="EGF-type_Asp/Asn_hydroxyl_site"/>
</dbReference>
<dbReference type="PROSITE" id="PS00010">
    <property type="entry name" value="ASX_HYDROXYL"/>
    <property type="match status" value="5"/>
</dbReference>
<keyword evidence="1 6" id="KW-0245">EGF-like domain</keyword>
<keyword evidence="5" id="KW-0325">Glycoprotein</keyword>
<feature type="domain" description="Laminin G" evidence="9">
    <location>
        <begin position="595"/>
        <end position="771"/>
    </location>
</feature>
<sequence length="1519" mass="166487">MIKIQNRGHLKSTWWLLFVIPIASAGFACLNNPCIHGICIDDINSFSTYLCYCIDGYTGVQCQTNWDECWSSPCQNGGTCIDGVATYNCSCPDGFIGDNCETNYNECDSNPCYNNGTCIDMTNEYVCHCIPGFSGDHCELDVAVCNSTGEIRCHNGGECIEGPGFKFYCKCSAGWTGQKCEDQIDECESNPCRNGGICIDAHADYMCACTYGYTGKSCEVAIEFCSQDSCSDKALCVLEDGLRVCYCVPDYHGERCELQYDECALGPRCLNGGTCIDGVDNFTCSCPPRLTGSLCECLILDDGNYDCEYIRPTLLPDHTTATPSYTDIVIIDTSTVESKYNTSTTTSLSTIDSGATIDITTTEIQIYTKLDNVTDIPITASSTDATVTESLRTSTEIYETSTDLLTSTSSSTSQLTTKEDSVTETVTILIETKGTLGTDDSKVETTECSGSCTKGNTSTSDLPTTIPSIETPEVTELITTTEMTKQTTDTTVDFKETTKQMRSDTTEYTHHAQDLTTEKMFTDSPVETTELTIESTNPMTEIEINTAHNEISTVHSDCTDVMCNNHGSCINTLHGVRCHCLFNYEGRFCETKIIVNSAAFDGTSYIAHHIKNSTSISITFKAKTLILDGEVMYVDIAKGAYMKLYMNSGLLRFEFSCGYQTMLLSELKTHVNRGYIMKIETRLDLFLSENHCNGTLRLNDTVAMSGGQFANISSPEYNSILYFGNKPYRNNSNEKSFIGCIKDLIINDERREIFSDAYEASEVRECSSLSCLSSPCVNGGTCHDDDDTYSCACANGWTGPTCNDSVCDHNPCQSGGSCVQHPGSGFLCLCPYGKHGIFCEYNVEITRPSLSPISPGKSSYVIYQMPQSAANSDRFEMRLRFQTSDMDQIALLAFVGQRGRHDARSQHLALTFVKGYIMLTWNMGAGPRRIFTSRPLGARRGGHTVRIWRRGRTAGLVVDGRYNVSGNAPAHTNNMTLLPYIYIGGHPSDDFRDLPHDLPLHSGWSGCVLEVTGQSGGRGVGGRGAGQCGVTQCTAKSCNAPRGVCIHSPATYGCICNEGWFGATCASPHSPCDRSHSRCQGACVITLTDAHCDCPYGKSGPRCDQELIPIDVLFTGARSYLKLKARSISSVSLALEAEIKPQKERGLIVFVETPHFYTSLSIQGGLLEYRWTDHLSGLTSLVRSGVVVSVSQWHGVRAGRYGNRLYVWVDGALNTEPMLAHAYPHTASGMRDLSELPFDVMSGPPESYSGCFRNFHLNNILLPLEQQNIEEGQNVLACEGSSCGARCRRAACSRDTCAGTCRRGRCVCPAGRAGVTCREHINITIPQFGGDAMLTLSGSDRREQLIEASPTRIKLNFNTADPNGLILWINTGIDYFGVGLENGYIKLSWSVHCNNSSGQTTKDYFPLPPKLTSTLVSAGFMADGEWHSIALTLRHNISLSIDEKLFVDQECYQIEDNDDTELFIGGVSEEDVIAKQLYPQNFKGCIDKISTKTDFYLTNYSEMHSENLKSCLLFPIVGT</sequence>
<dbReference type="SUPFAM" id="SSF57184">
    <property type="entry name" value="Growth factor receptor domain"/>
    <property type="match status" value="1"/>
</dbReference>